<dbReference type="InterPro" id="IPR006621">
    <property type="entry name" value="Nose-resist-to-fluoxetine_N"/>
</dbReference>
<dbReference type="EMBL" id="LR900949">
    <property type="protein sequence ID" value="CAD7247365.1"/>
    <property type="molecule type" value="Genomic_DNA"/>
</dbReference>
<accession>A0A7R8XHB8</accession>
<dbReference type="InterPro" id="IPR011029">
    <property type="entry name" value="DEATH-like_dom_sf"/>
</dbReference>
<keyword evidence="8" id="KW-1185">Reference proteome</keyword>
<evidence type="ECO:0000259" key="6">
    <source>
        <dbReference type="PROSITE" id="PS50089"/>
    </source>
</evidence>
<dbReference type="SMART" id="SM00703">
    <property type="entry name" value="NRF"/>
    <property type="match status" value="1"/>
</dbReference>
<dbReference type="Proteomes" id="UP000677054">
    <property type="component" value="Unassembled WGS sequence"/>
</dbReference>
<dbReference type="Pfam" id="PF13920">
    <property type="entry name" value="zf-C3HC4_3"/>
    <property type="match status" value="1"/>
</dbReference>
<keyword evidence="5" id="KW-1133">Transmembrane helix</keyword>
<feature type="transmembrane region" description="Helical" evidence="5">
    <location>
        <begin position="601"/>
        <end position="625"/>
    </location>
</feature>
<proteinExistence type="predicted"/>
<dbReference type="CDD" id="cd16510">
    <property type="entry name" value="RING-HC_IAPs"/>
    <property type="match status" value="1"/>
</dbReference>
<dbReference type="Pfam" id="PF20146">
    <property type="entry name" value="NRF"/>
    <property type="match status" value="1"/>
</dbReference>
<organism evidence="7">
    <name type="scientific">Darwinula stevensoni</name>
    <dbReference type="NCBI Taxonomy" id="69355"/>
    <lineage>
        <taxon>Eukaryota</taxon>
        <taxon>Metazoa</taxon>
        <taxon>Ecdysozoa</taxon>
        <taxon>Arthropoda</taxon>
        <taxon>Crustacea</taxon>
        <taxon>Oligostraca</taxon>
        <taxon>Ostracoda</taxon>
        <taxon>Podocopa</taxon>
        <taxon>Podocopida</taxon>
        <taxon>Darwinulocopina</taxon>
        <taxon>Darwinuloidea</taxon>
        <taxon>Darwinulidae</taxon>
        <taxon>Darwinula</taxon>
    </lineage>
</organism>
<evidence type="ECO:0000256" key="1">
    <source>
        <dbReference type="ARBA" id="ARBA00022771"/>
    </source>
</evidence>
<feature type="transmembrane region" description="Helical" evidence="5">
    <location>
        <begin position="785"/>
        <end position="802"/>
    </location>
</feature>
<protein>
    <recommendedName>
        <fullName evidence="6">RING-type domain-containing protein</fullName>
    </recommendedName>
</protein>
<dbReference type="PROSITE" id="PS50089">
    <property type="entry name" value="ZF_RING_2"/>
    <property type="match status" value="1"/>
</dbReference>
<evidence type="ECO:0000256" key="4">
    <source>
        <dbReference type="SAM" id="MobiDB-lite"/>
    </source>
</evidence>
<feature type="transmembrane region" description="Helical" evidence="5">
    <location>
        <begin position="855"/>
        <end position="874"/>
    </location>
</feature>
<evidence type="ECO:0000313" key="8">
    <source>
        <dbReference type="Proteomes" id="UP000677054"/>
    </source>
</evidence>
<keyword evidence="1 3" id="KW-0479">Metal-binding</keyword>
<feature type="domain" description="RING-type" evidence="6">
    <location>
        <begin position="171"/>
        <end position="206"/>
    </location>
</feature>
<evidence type="ECO:0000313" key="7">
    <source>
        <dbReference type="EMBL" id="CAD7247365.1"/>
    </source>
</evidence>
<dbReference type="PANTHER" id="PTHR11161:SF69">
    <property type="entry name" value="NOSE RESISTANT TO FLUOXETINE PROTEIN 6-LIKE PROTEIN"/>
    <property type="match status" value="1"/>
</dbReference>
<dbReference type="AlphaFoldDB" id="A0A7R8XHB8"/>
<gene>
    <name evidence="7" type="ORF">DSTB1V02_LOCUS7196</name>
</gene>
<sequence length="918" mass="101881">MWFSNSKVSHSANYGKLLYLEQSVLQMGFKQELVKQAIHHCMGCDQHTLGVENLVDYMISLEERQPDVTELKQNYHSTQEANYRSHDEAMTIVTKSSSMSTTTMSTAMDPGTSRGSRGSLEKGDHLAKKSTKARIRENVVNAPPKKLKKKESTEGRRKRVGEESSSESFLCKVCLEEEMGIVFQPCGHLMTCPKCASSLTTCPPCKDDVHRGSFANFTSKLQFDRGRLVGMMVAGDGPKDFFEDCVPACNPAGTARIYILKYQSSLGVVMRGRPDPRCRSWESLVNCVQTMTQWSLLACLFTLLAGQGISLNRGTRVGGLGGLSQGLLPDLDRPSVSPLCRNHTSFFLQDLNSGNASTWSLLMADASGKIPAGYLKGNVFSVGNFDECLKVSVNFDDGYRFLGKHCLAQIFAATEGRKTLDVHQRWNALGPKSAELSAGFGGNPLLTIGFCIPNSCSSDDLKVSLDETLANFSLSSQIMSCDDSVRDPLSSAEIGVTILLVLLAVYMASGTALDIFQQTSGAKKFEGKAARALLAGSIYTNGKKLLSTNAGKDNIGCLSGIRFLTITWVAMGHVLSLKLLYTPSVNPMAALEVSKDWKLTTITNGTVSVDTFLLLSGLLVTYLLLKELERNKGRFNILRFYLHRYLRLTPALALWIGFTTAFIDRFASGPFYLFIRFLTDPCKDYWWRNVLYVNNFFKQEELCSLPTWYLANDMQMYIVSPLFIVPLYFWPITGVVVLVVSLALNALATVLVLKRYDLFGTEYGYVIANPLGNSDNFNLYYVKPWIRLGPYLVGILTGFLLYKMKKTRFRFPKGAAVWGWAMATACNLAVLYGISDYMALDSGPMPRIPQLAYNALFRIAWACGVAWVILACAAGSGGPVDAILSWKAFIPLGRLTYSVYLTHFYVITWFLWRRQEPE</sequence>
<keyword evidence="2" id="KW-0862">Zinc</keyword>
<dbReference type="SUPFAM" id="SSF57850">
    <property type="entry name" value="RING/U-box"/>
    <property type="match status" value="1"/>
</dbReference>
<dbReference type="InterPro" id="IPR052728">
    <property type="entry name" value="O2_lipid_transport_reg"/>
</dbReference>
<keyword evidence="5" id="KW-0472">Membrane</keyword>
<evidence type="ECO:0000256" key="5">
    <source>
        <dbReference type="SAM" id="Phobius"/>
    </source>
</evidence>
<dbReference type="GO" id="GO:0008270">
    <property type="term" value="F:zinc ion binding"/>
    <property type="evidence" value="ECO:0007669"/>
    <property type="project" value="UniProtKB-KW"/>
</dbReference>
<feature type="region of interest" description="Disordered" evidence="4">
    <location>
        <begin position="97"/>
        <end position="161"/>
    </location>
</feature>
<dbReference type="Gene3D" id="1.10.8.10">
    <property type="entry name" value="DNA helicase RuvA subunit, C-terminal domain"/>
    <property type="match status" value="1"/>
</dbReference>
<feature type="transmembrane region" description="Helical" evidence="5">
    <location>
        <begin position="814"/>
        <end position="835"/>
    </location>
</feature>
<dbReference type="PANTHER" id="PTHR11161">
    <property type="entry name" value="O-ACYLTRANSFERASE"/>
    <property type="match status" value="1"/>
</dbReference>
<evidence type="ECO:0000256" key="3">
    <source>
        <dbReference type="PROSITE-ProRule" id="PRU00175"/>
    </source>
</evidence>
<dbReference type="Gene3D" id="1.10.1170.10">
    <property type="entry name" value="Inhibitor Of Apoptosis Protein (2mihbC-IAP-1), Chain A"/>
    <property type="match status" value="1"/>
</dbReference>
<dbReference type="EMBL" id="CAJPEV010001432">
    <property type="protein sequence ID" value="CAG0892613.1"/>
    <property type="molecule type" value="Genomic_DNA"/>
</dbReference>
<keyword evidence="5" id="KW-0812">Transmembrane</keyword>
<feature type="transmembrane region" description="Helical" evidence="5">
    <location>
        <begin position="561"/>
        <end position="581"/>
    </location>
</feature>
<dbReference type="OrthoDB" id="10006435at2759"/>
<feature type="compositionally biased region" description="Low complexity" evidence="4">
    <location>
        <begin position="97"/>
        <end position="106"/>
    </location>
</feature>
<reference evidence="7" key="1">
    <citation type="submission" date="2020-11" db="EMBL/GenBank/DDBJ databases">
        <authorList>
            <person name="Tran Van P."/>
        </authorList>
    </citation>
    <scope>NUCLEOTIDE SEQUENCE</scope>
</reference>
<dbReference type="Gene3D" id="1.10.533.10">
    <property type="entry name" value="Death Domain, Fas"/>
    <property type="match status" value="1"/>
</dbReference>
<dbReference type="InterPro" id="IPR001841">
    <property type="entry name" value="Znf_RING"/>
</dbReference>
<feature type="transmembrane region" description="Helical" evidence="5">
    <location>
        <begin position="895"/>
        <end position="912"/>
    </location>
</feature>
<feature type="transmembrane region" description="Helical" evidence="5">
    <location>
        <begin position="494"/>
        <end position="516"/>
    </location>
</feature>
<feature type="transmembrane region" description="Helical" evidence="5">
    <location>
        <begin position="645"/>
        <end position="663"/>
    </location>
</feature>
<evidence type="ECO:0000256" key="2">
    <source>
        <dbReference type="ARBA" id="ARBA00022833"/>
    </source>
</evidence>
<keyword evidence="1 3" id="KW-0863">Zinc-finger</keyword>
<dbReference type="GO" id="GO:0016747">
    <property type="term" value="F:acyltransferase activity, transferring groups other than amino-acyl groups"/>
    <property type="evidence" value="ECO:0007669"/>
    <property type="project" value="InterPro"/>
</dbReference>
<dbReference type="Pfam" id="PF01757">
    <property type="entry name" value="Acyl_transf_3"/>
    <property type="match status" value="1"/>
</dbReference>
<name>A0A7R8XHB8_9CRUS</name>
<dbReference type="InterPro" id="IPR002656">
    <property type="entry name" value="Acyl_transf_3_dom"/>
</dbReference>